<dbReference type="AlphaFoldDB" id="A0AAV9SND2"/>
<organism evidence="2 3">
    <name type="scientific">Crenichthys baileyi</name>
    <name type="common">White River springfish</name>
    <dbReference type="NCBI Taxonomy" id="28760"/>
    <lineage>
        <taxon>Eukaryota</taxon>
        <taxon>Metazoa</taxon>
        <taxon>Chordata</taxon>
        <taxon>Craniata</taxon>
        <taxon>Vertebrata</taxon>
        <taxon>Euteleostomi</taxon>
        <taxon>Actinopterygii</taxon>
        <taxon>Neopterygii</taxon>
        <taxon>Teleostei</taxon>
        <taxon>Neoteleostei</taxon>
        <taxon>Acanthomorphata</taxon>
        <taxon>Ovalentaria</taxon>
        <taxon>Atherinomorphae</taxon>
        <taxon>Cyprinodontiformes</taxon>
        <taxon>Goodeidae</taxon>
        <taxon>Crenichthys</taxon>
    </lineage>
</organism>
<comment type="caution">
    <text evidence="2">The sequence shown here is derived from an EMBL/GenBank/DDBJ whole genome shotgun (WGS) entry which is preliminary data.</text>
</comment>
<reference evidence="2 3" key="1">
    <citation type="submission" date="2021-06" db="EMBL/GenBank/DDBJ databases">
        <authorList>
            <person name="Palmer J.M."/>
        </authorList>
    </citation>
    <scope>NUCLEOTIDE SEQUENCE [LARGE SCALE GENOMIC DNA]</scope>
    <source>
        <strain evidence="2 3">MEX-2019</strain>
        <tissue evidence="2">Muscle</tissue>
    </source>
</reference>
<accession>A0AAV9SND2</accession>
<dbReference type="EMBL" id="JAHHUM010000075">
    <property type="protein sequence ID" value="KAK5622820.1"/>
    <property type="molecule type" value="Genomic_DNA"/>
</dbReference>
<gene>
    <name evidence="2" type="ORF">CRENBAI_024279</name>
</gene>
<dbReference type="Proteomes" id="UP001311232">
    <property type="component" value="Unassembled WGS sequence"/>
</dbReference>
<keyword evidence="3" id="KW-1185">Reference proteome</keyword>
<sequence>MEKEDEYTEGGMDRVWRMGEEWMEGWKEECDRWVVPGQSWEGPERLASQGHRVDDKVLSCAHVSQCQQFLTTPRTHPVSAPYLADTPAAGSPPWQLGRVGSPHAIQQSAGARAPDRSPSWSQPPNMLSWPALGTAKWFCSCPFVPLP</sequence>
<evidence type="ECO:0000313" key="2">
    <source>
        <dbReference type="EMBL" id="KAK5622820.1"/>
    </source>
</evidence>
<evidence type="ECO:0000256" key="1">
    <source>
        <dbReference type="SAM" id="MobiDB-lite"/>
    </source>
</evidence>
<proteinExistence type="predicted"/>
<name>A0AAV9SND2_9TELE</name>
<feature type="region of interest" description="Disordered" evidence="1">
    <location>
        <begin position="81"/>
        <end position="124"/>
    </location>
</feature>
<evidence type="ECO:0000313" key="3">
    <source>
        <dbReference type="Proteomes" id="UP001311232"/>
    </source>
</evidence>
<protein>
    <submittedName>
        <fullName evidence="2">Uncharacterized protein</fullName>
    </submittedName>
</protein>